<keyword evidence="4" id="KW-1133">Transmembrane helix</keyword>
<feature type="domain" description="Histidine kinase/HSP90-like ATPase" evidence="5">
    <location>
        <begin position="305"/>
        <end position="391"/>
    </location>
</feature>
<keyword evidence="1" id="KW-0808">Transferase</keyword>
<dbReference type="PANTHER" id="PTHR24421">
    <property type="entry name" value="NITRATE/NITRITE SENSOR PROTEIN NARX-RELATED"/>
    <property type="match status" value="1"/>
</dbReference>
<dbReference type="SUPFAM" id="SSF55874">
    <property type="entry name" value="ATPase domain of HSP90 chaperone/DNA topoisomerase II/histidine kinase"/>
    <property type="match status" value="1"/>
</dbReference>
<keyword evidence="4" id="KW-0812">Transmembrane</keyword>
<keyword evidence="7" id="KW-1185">Reference proteome</keyword>
<dbReference type="RefSeq" id="WP_367919448.1">
    <property type="nucleotide sequence ID" value="NZ_BAABAC010000023.1"/>
</dbReference>
<feature type="transmembrane region" description="Helical" evidence="4">
    <location>
        <begin position="503"/>
        <end position="519"/>
    </location>
</feature>
<evidence type="ECO:0000256" key="1">
    <source>
        <dbReference type="ARBA" id="ARBA00022679"/>
    </source>
</evidence>
<dbReference type="Gene3D" id="3.30.565.10">
    <property type="entry name" value="Histidine kinase-like ATPase, C-terminal domain"/>
    <property type="match status" value="1"/>
</dbReference>
<dbReference type="EMBL" id="JBHTLX010000023">
    <property type="protein sequence ID" value="MFD1250138.1"/>
    <property type="molecule type" value="Genomic_DNA"/>
</dbReference>
<dbReference type="InterPro" id="IPR036890">
    <property type="entry name" value="HATPase_C_sf"/>
</dbReference>
<sequence length="773" mass="80842">MRAALPVAWRRFVSGFEPDAPQAGWATRSTYLAIRNAFLVAVLVFQALVAVALLAEGHDHAWLLPILGAHAALALAAWRALRGGFPAGLLPVLLYALAALDIGLTSDQQGVIVYTASWMAHLANALPSFFLPGRRAFVAQLTGFGVYAGVVLSVHPDWGPIIVRGETIAGFSIFLGTRAAVAVLAELTARADERAAEAAAEAERAAWLRQVGQEAAEAARVLHDTVINTLAALASGGGATRDAAVVRDRCRSDVAKVTALLDATPPPEPSAGPLDALFHTGLDIRRTGLDDDALVAALDDVPTAEALGRAAYEVAQNAAKHAGVDEIEVDVRRTTGGVRVTLVDRGVGFDPARTVLRGLATSVRQRAGAVGIEVDLTSAPGSGTTVVLTAPGTAPRPAPQGLAAWSTDDLAAVVSTVRTGAVWMWSIGVLLAGIVLEVGTYPGRLTPTYLTLALGALAVLVMWRTRTASARVRRLALGTLVVLDVVGLALSISTSEWAQVDPVLWQTVSTTGILLLLHVHSGSRLAGRFGLGAHLATAVVIAAAVAPWSTSSALIVLTGGTIGVLLVLAFGRFDRALGEIGTLLAADDRALHASRVEAQERQAATDARTRWRSAGLQPALALLADIGAGRLDPTDPAVRAACGHEESYLRQLIQLDPELVRMGPWFVRALSKARERQVRFAVRSGDREPEEPADARALGRLVLAAVRTVPSDAELTVTLFGSGDGLTLTVVGTHPGLEPVADRWRAPAGATATFTPLGAQDLVEVRLPAPAFS</sequence>
<feature type="transmembrane region" description="Helical" evidence="4">
    <location>
        <begin position="447"/>
        <end position="463"/>
    </location>
</feature>
<feature type="transmembrane region" description="Helical" evidence="4">
    <location>
        <begin position="85"/>
        <end position="105"/>
    </location>
</feature>
<feature type="transmembrane region" description="Helical" evidence="4">
    <location>
        <begin position="475"/>
        <end position="497"/>
    </location>
</feature>
<gene>
    <name evidence="6" type="ORF">ACFQ3F_20240</name>
</gene>
<evidence type="ECO:0000256" key="4">
    <source>
        <dbReference type="SAM" id="Phobius"/>
    </source>
</evidence>
<keyword evidence="3" id="KW-0902">Two-component regulatory system</keyword>
<protein>
    <submittedName>
        <fullName evidence="6">Sensor histidine kinase</fullName>
    </submittedName>
</protein>
<evidence type="ECO:0000256" key="3">
    <source>
        <dbReference type="ARBA" id="ARBA00023012"/>
    </source>
</evidence>
<dbReference type="Pfam" id="PF02518">
    <property type="entry name" value="HATPase_c"/>
    <property type="match status" value="1"/>
</dbReference>
<evidence type="ECO:0000259" key="5">
    <source>
        <dbReference type="Pfam" id="PF02518"/>
    </source>
</evidence>
<evidence type="ECO:0000313" key="6">
    <source>
        <dbReference type="EMBL" id="MFD1250138.1"/>
    </source>
</evidence>
<comment type="caution">
    <text evidence="6">The sequence shown here is derived from an EMBL/GenBank/DDBJ whole genome shotgun (WGS) entry which is preliminary data.</text>
</comment>
<feature type="transmembrane region" description="Helical" evidence="4">
    <location>
        <begin position="531"/>
        <end position="548"/>
    </location>
</feature>
<feature type="transmembrane region" description="Helical" evidence="4">
    <location>
        <begin position="422"/>
        <end position="441"/>
    </location>
</feature>
<feature type="transmembrane region" description="Helical" evidence="4">
    <location>
        <begin position="37"/>
        <end position="55"/>
    </location>
</feature>
<dbReference type="GO" id="GO:0016301">
    <property type="term" value="F:kinase activity"/>
    <property type="evidence" value="ECO:0007669"/>
    <property type="project" value="UniProtKB-KW"/>
</dbReference>
<keyword evidence="4" id="KW-0472">Membrane</keyword>
<dbReference type="InterPro" id="IPR050482">
    <property type="entry name" value="Sensor_HK_TwoCompSys"/>
</dbReference>
<reference evidence="7" key="1">
    <citation type="journal article" date="2019" name="Int. J. Syst. Evol. Microbiol.">
        <title>The Global Catalogue of Microorganisms (GCM) 10K type strain sequencing project: providing services to taxonomists for standard genome sequencing and annotation.</title>
        <authorList>
            <consortium name="The Broad Institute Genomics Platform"/>
            <consortium name="The Broad Institute Genome Sequencing Center for Infectious Disease"/>
            <person name="Wu L."/>
            <person name="Ma J."/>
        </authorList>
    </citation>
    <scope>NUCLEOTIDE SEQUENCE [LARGE SCALE GENOMIC DNA]</scope>
    <source>
        <strain evidence="7">CCUG 52478</strain>
    </source>
</reference>
<keyword evidence="2 6" id="KW-0418">Kinase</keyword>
<evidence type="ECO:0000256" key="2">
    <source>
        <dbReference type="ARBA" id="ARBA00022777"/>
    </source>
</evidence>
<dbReference type="Proteomes" id="UP001597229">
    <property type="component" value="Unassembled WGS sequence"/>
</dbReference>
<dbReference type="PANTHER" id="PTHR24421:SF61">
    <property type="entry name" value="OXYGEN SENSOR HISTIDINE KINASE NREB"/>
    <property type="match status" value="1"/>
</dbReference>
<dbReference type="InterPro" id="IPR003594">
    <property type="entry name" value="HATPase_dom"/>
</dbReference>
<accession>A0ABW3W7A2</accession>
<feature type="transmembrane region" description="Helical" evidence="4">
    <location>
        <begin position="61"/>
        <end position="78"/>
    </location>
</feature>
<evidence type="ECO:0000313" key="7">
    <source>
        <dbReference type="Proteomes" id="UP001597229"/>
    </source>
</evidence>
<proteinExistence type="predicted"/>
<organism evidence="6 7">
    <name type="scientific">Nocardioides ginsengisoli</name>
    <dbReference type="NCBI Taxonomy" id="363868"/>
    <lineage>
        <taxon>Bacteria</taxon>
        <taxon>Bacillati</taxon>
        <taxon>Actinomycetota</taxon>
        <taxon>Actinomycetes</taxon>
        <taxon>Propionibacteriales</taxon>
        <taxon>Nocardioidaceae</taxon>
        <taxon>Nocardioides</taxon>
    </lineage>
</organism>
<feature type="transmembrane region" description="Helical" evidence="4">
    <location>
        <begin position="111"/>
        <end position="130"/>
    </location>
</feature>
<feature type="transmembrane region" description="Helical" evidence="4">
    <location>
        <begin position="554"/>
        <end position="573"/>
    </location>
</feature>
<name>A0ABW3W7A2_9ACTN</name>